<dbReference type="GO" id="GO:0006355">
    <property type="term" value="P:regulation of DNA-templated transcription"/>
    <property type="evidence" value="ECO:0007669"/>
    <property type="project" value="InterPro"/>
</dbReference>
<dbReference type="PROSITE" id="PS51755">
    <property type="entry name" value="OMPR_PHOB"/>
    <property type="match status" value="1"/>
</dbReference>
<dbReference type="Proteomes" id="UP000095003">
    <property type="component" value="Unassembled WGS sequence"/>
</dbReference>
<evidence type="ECO:0000256" key="6">
    <source>
        <dbReference type="PROSITE-ProRule" id="PRU00169"/>
    </source>
</evidence>
<evidence type="ECO:0000313" key="11">
    <source>
        <dbReference type="Proteomes" id="UP000095003"/>
    </source>
</evidence>
<evidence type="ECO:0000259" key="9">
    <source>
        <dbReference type="PROSITE" id="PS51755"/>
    </source>
</evidence>
<organism evidence="10 11">
    <name type="scientific">Eisenbergiella tayi</name>
    <dbReference type="NCBI Taxonomy" id="1432052"/>
    <lineage>
        <taxon>Bacteria</taxon>
        <taxon>Bacillati</taxon>
        <taxon>Bacillota</taxon>
        <taxon>Clostridia</taxon>
        <taxon>Lachnospirales</taxon>
        <taxon>Lachnospiraceae</taxon>
        <taxon>Eisenbergiella</taxon>
    </lineage>
</organism>
<keyword evidence="3 7" id="KW-0238">DNA-binding</keyword>
<evidence type="ECO:0000256" key="5">
    <source>
        <dbReference type="ARBA" id="ARBA00024867"/>
    </source>
</evidence>
<dbReference type="EMBL" id="MCGI01000004">
    <property type="protein sequence ID" value="ODM09394.1"/>
    <property type="molecule type" value="Genomic_DNA"/>
</dbReference>
<dbReference type="SUPFAM" id="SSF52172">
    <property type="entry name" value="CheY-like"/>
    <property type="match status" value="1"/>
</dbReference>
<dbReference type="RefSeq" id="WP_009252737.1">
    <property type="nucleotide sequence ID" value="NZ_BAABXS010000001.1"/>
</dbReference>
<evidence type="ECO:0000256" key="1">
    <source>
        <dbReference type="ARBA" id="ARBA00018672"/>
    </source>
</evidence>
<comment type="function">
    <text evidence="5">May play the central regulatory role in sporulation. It may be an element of the effector pathway responsible for the activation of sporulation genes in response to nutritional stress. Spo0A may act in concert with spo0H (a sigma factor) to control the expression of some genes that are critical to the sporulation process.</text>
</comment>
<dbReference type="SMART" id="SM00862">
    <property type="entry name" value="Trans_reg_C"/>
    <property type="match status" value="1"/>
</dbReference>
<comment type="caution">
    <text evidence="10">The sequence shown here is derived from an EMBL/GenBank/DDBJ whole genome shotgun (WGS) entry which is preliminary data.</text>
</comment>
<dbReference type="PANTHER" id="PTHR48111">
    <property type="entry name" value="REGULATOR OF RPOS"/>
    <property type="match status" value="1"/>
</dbReference>
<evidence type="ECO:0000313" key="10">
    <source>
        <dbReference type="EMBL" id="ODM09394.1"/>
    </source>
</evidence>
<dbReference type="AlphaFoldDB" id="A0A1E3AL47"/>
<name>A0A1E3AL47_9FIRM</name>
<feature type="domain" description="OmpR/PhoB-type" evidence="9">
    <location>
        <begin position="124"/>
        <end position="219"/>
    </location>
</feature>
<dbReference type="GO" id="GO:0000156">
    <property type="term" value="F:phosphorelay response regulator activity"/>
    <property type="evidence" value="ECO:0007669"/>
    <property type="project" value="TreeGrafter"/>
</dbReference>
<dbReference type="InterPro" id="IPR011006">
    <property type="entry name" value="CheY-like_superfamily"/>
</dbReference>
<protein>
    <recommendedName>
        <fullName evidence="1">Stage 0 sporulation protein A homolog</fullName>
    </recommendedName>
</protein>
<evidence type="ECO:0000256" key="7">
    <source>
        <dbReference type="PROSITE-ProRule" id="PRU01091"/>
    </source>
</evidence>
<dbReference type="GO" id="GO:0005829">
    <property type="term" value="C:cytosol"/>
    <property type="evidence" value="ECO:0007669"/>
    <property type="project" value="TreeGrafter"/>
</dbReference>
<dbReference type="GO" id="GO:0000976">
    <property type="term" value="F:transcription cis-regulatory region binding"/>
    <property type="evidence" value="ECO:0007669"/>
    <property type="project" value="TreeGrafter"/>
</dbReference>
<dbReference type="Pfam" id="PF00072">
    <property type="entry name" value="Response_reg"/>
    <property type="match status" value="1"/>
</dbReference>
<dbReference type="Gene3D" id="6.10.250.690">
    <property type="match status" value="1"/>
</dbReference>
<dbReference type="InterPro" id="IPR036388">
    <property type="entry name" value="WH-like_DNA-bd_sf"/>
</dbReference>
<reference evidence="10 11" key="1">
    <citation type="submission" date="2016-07" db="EMBL/GenBank/DDBJ databases">
        <title>Characterization of isolates of Eisenbergiella tayi derived from blood cultures, using whole genome sequencing.</title>
        <authorList>
            <person name="Burdz T."/>
            <person name="Wiebe D."/>
            <person name="Huynh C."/>
            <person name="Bernard K."/>
        </authorList>
    </citation>
    <scope>NUCLEOTIDE SEQUENCE [LARGE SCALE GENOMIC DNA]</scope>
    <source>
        <strain evidence="10 11">NML 120489</strain>
    </source>
</reference>
<feature type="domain" description="Response regulatory" evidence="8">
    <location>
        <begin position="3"/>
        <end position="116"/>
    </location>
</feature>
<feature type="modified residue" description="4-aspartylphosphate" evidence="6">
    <location>
        <position position="52"/>
    </location>
</feature>
<dbReference type="Gene3D" id="1.10.10.10">
    <property type="entry name" value="Winged helix-like DNA-binding domain superfamily/Winged helix DNA-binding domain"/>
    <property type="match status" value="1"/>
</dbReference>
<feature type="DNA-binding region" description="OmpR/PhoB-type" evidence="7">
    <location>
        <begin position="124"/>
        <end position="219"/>
    </location>
</feature>
<evidence type="ECO:0000256" key="2">
    <source>
        <dbReference type="ARBA" id="ARBA00023015"/>
    </source>
</evidence>
<evidence type="ECO:0000256" key="4">
    <source>
        <dbReference type="ARBA" id="ARBA00023163"/>
    </source>
</evidence>
<dbReference type="InterPro" id="IPR001867">
    <property type="entry name" value="OmpR/PhoB-type_DNA-bd"/>
</dbReference>
<dbReference type="Pfam" id="PF00486">
    <property type="entry name" value="Trans_reg_C"/>
    <property type="match status" value="1"/>
</dbReference>
<dbReference type="PROSITE" id="PS50110">
    <property type="entry name" value="RESPONSE_REGULATORY"/>
    <property type="match status" value="1"/>
</dbReference>
<dbReference type="GeneID" id="93301733"/>
<accession>A0A1E3AL47</accession>
<dbReference type="CDD" id="cd17574">
    <property type="entry name" value="REC_OmpR"/>
    <property type="match status" value="1"/>
</dbReference>
<dbReference type="PANTHER" id="PTHR48111:SF73">
    <property type="entry name" value="ALKALINE PHOSPHATASE SYNTHESIS TRANSCRIPTIONAL REGULATORY PROTEIN PHOP"/>
    <property type="match status" value="1"/>
</dbReference>
<gene>
    <name evidence="10" type="primary">yycF_4</name>
    <name evidence="10" type="ORF">BEH84_03761</name>
</gene>
<evidence type="ECO:0000259" key="8">
    <source>
        <dbReference type="PROSITE" id="PS50110"/>
    </source>
</evidence>
<dbReference type="InterPro" id="IPR001789">
    <property type="entry name" value="Sig_transdc_resp-reg_receiver"/>
</dbReference>
<dbReference type="SMART" id="SM00448">
    <property type="entry name" value="REC"/>
    <property type="match status" value="1"/>
</dbReference>
<dbReference type="PATRIC" id="fig|1432052.3.peg.4169"/>
<sequence length="225" mass="25967">MKTILLLEDDENLNKGIALRLQREGYEVFQAFTVTQARELFREKEISLIISDISLPDGDGISFCREIRKTSNVYLIFLTALNQEVDIVNGYDYGADDYITKPFSLMILLSKVNALMRRVEKKDSYRLRSGGICLDYHEMKAYKDSEPIVLTKKEWLLLAFFLENPRQILTKEQLLEAVWGQDGQFVDDNTVPVNISRLRNKIAAEEIQTVRGMGYIWTKEAVKEA</sequence>
<dbReference type="InterPro" id="IPR039420">
    <property type="entry name" value="WalR-like"/>
</dbReference>
<dbReference type="CDD" id="cd00383">
    <property type="entry name" value="trans_reg_C"/>
    <property type="match status" value="1"/>
</dbReference>
<keyword evidence="2" id="KW-0805">Transcription regulation</keyword>
<keyword evidence="6" id="KW-0597">Phosphoprotein</keyword>
<dbReference type="GO" id="GO:0032993">
    <property type="term" value="C:protein-DNA complex"/>
    <property type="evidence" value="ECO:0007669"/>
    <property type="project" value="TreeGrafter"/>
</dbReference>
<dbReference type="Gene3D" id="3.40.50.2300">
    <property type="match status" value="1"/>
</dbReference>
<keyword evidence="4" id="KW-0804">Transcription</keyword>
<proteinExistence type="predicted"/>
<evidence type="ECO:0000256" key="3">
    <source>
        <dbReference type="ARBA" id="ARBA00023125"/>
    </source>
</evidence>